<dbReference type="Proteomes" id="UP000305948">
    <property type="component" value="Unassembled WGS sequence"/>
</dbReference>
<comment type="subcellular location">
    <subcellularLocation>
        <location evidence="2">Nucleus</location>
        <location evidence="2">Nucleolus</location>
    </subcellularLocation>
</comment>
<feature type="compositionally biased region" description="Acidic residues" evidence="8">
    <location>
        <begin position="104"/>
        <end position="114"/>
    </location>
</feature>
<feature type="compositionally biased region" description="Basic and acidic residues" evidence="8">
    <location>
        <begin position="151"/>
        <end position="165"/>
    </location>
</feature>
<feature type="compositionally biased region" description="Basic and acidic residues" evidence="8">
    <location>
        <begin position="94"/>
        <end position="103"/>
    </location>
</feature>
<sequence length="614" mass="67873">MSTLSSFLLKNSKSTDQKADLVRIDKGLDVIFQSNEARAPLSGPTIHTNDTVKRKLNNPDEAQGSKSKRARHVRRAMVASAKGDKRSRTSPLIHHSEQTRDGNAEDGSESSSDESDSRDPALPRRAESIPGHQDSPNSDDSDNDSPSDPSRLVHESIEGAKDRKSNNRRKKSRYVPEDETAEVKDRRTVFIGNVPVDVAKNRGLMKQLRRHLLSFVPTAKIESTRCRSVAFQAPTSKLPLSDDEEQGGPRSTGKGKAKKQSRQHDAERASSWRDSKASKEDAELTKDEKKYLTPQEKKKIAFRHHELHPDVDTVNVYVVFAYPVPSPKAGDTMDPFEAARLCVQRCNSSIFSDHTLRVDHVGKAKAAGTAGSPADDTKSTLFVGNIDFACKEEDLRAFFEALMSTERGAPPSSDLHGGDDSGERTVRPGTWVTRVRIIRDKDTQLGKGFAYVQFSDRDCVDEVLGLEESKLKFAKRKLRVQRCRSTVSNAVPVKTGRLERGGERSLARANALSTTAKHPATAVPKGNPALGEKIAHLPKEARKEAKASDPDRLARRLAKKKARMALVKDGLKPPVTERGRMRKRPKTPGSAAGKESQKKRVRSDKSVLKKNTKK</sequence>
<proteinExistence type="inferred from homology"/>
<evidence type="ECO:0000313" key="11">
    <source>
        <dbReference type="Proteomes" id="UP000305948"/>
    </source>
</evidence>
<feature type="compositionally biased region" description="Basic and acidic residues" evidence="8">
    <location>
        <begin position="262"/>
        <end position="290"/>
    </location>
</feature>
<dbReference type="GO" id="GO:0000463">
    <property type="term" value="P:maturation of LSU-rRNA from tricistronic rRNA transcript (SSU-rRNA, 5.8S rRNA, LSU-rRNA)"/>
    <property type="evidence" value="ECO:0007669"/>
    <property type="project" value="TreeGrafter"/>
</dbReference>
<gene>
    <name evidence="10" type="ORF">OE88DRAFT_1658029</name>
</gene>
<accession>A0A5C3NGJ1</accession>
<feature type="compositionally biased region" description="Basic and acidic residues" evidence="8">
    <location>
        <begin position="115"/>
        <end position="127"/>
    </location>
</feature>
<feature type="region of interest" description="Disordered" evidence="8">
    <location>
        <begin position="35"/>
        <end position="181"/>
    </location>
</feature>
<keyword evidence="11" id="KW-1185">Reference proteome</keyword>
<feature type="region of interest" description="Disordered" evidence="8">
    <location>
        <begin position="232"/>
        <end position="290"/>
    </location>
</feature>
<evidence type="ECO:0000256" key="2">
    <source>
        <dbReference type="ARBA" id="ARBA00004604"/>
    </source>
</evidence>
<dbReference type="InterPro" id="IPR035979">
    <property type="entry name" value="RBD_domain_sf"/>
</dbReference>
<dbReference type="STRING" id="5364.A0A5C3NGJ1"/>
<feature type="region of interest" description="Disordered" evidence="8">
    <location>
        <begin position="562"/>
        <end position="614"/>
    </location>
</feature>
<dbReference type="PANTHER" id="PTHR23236:SF25">
    <property type="entry name" value="RNA-BINDING PROTEIN 34"/>
    <property type="match status" value="1"/>
</dbReference>
<dbReference type="Gene3D" id="3.30.70.330">
    <property type="match status" value="1"/>
</dbReference>
<evidence type="ECO:0000256" key="8">
    <source>
        <dbReference type="SAM" id="MobiDB-lite"/>
    </source>
</evidence>
<dbReference type="EMBL" id="ML213509">
    <property type="protein sequence ID" value="TFK52651.1"/>
    <property type="molecule type" value="Genomic_DNA"/>
</dbReference>
<protein>
    <recommendedName>
        <fullName evidence="4">Nucleolar protein 12</fullName>
    </recommendedName>
</protein>
<dbReference type="GO" id="GO:0005730">
    <property type="term" value="C:nucleolus"/>
    <property type="evidence" value="ECO:0007669"/>
    <property type="project" value="UniProtKB-SubCell"/>
</dbReference>
<dbReference type="AlphaFoldDB" id="A0A5C3NGJ1"/>
<feature type="compositionally biased region" description="Basic and acidic residues" evidence="8">
    <location>
        <begin position="569"/>
        <end position="579"/>
    </location>
</feature>
<dbReference type="InterPro" id="IPR000504">
    <property type="entry name" value="RRM_dom"/>
</dbReference>
<dbReference type="SUPFAM" id="SSF54928">
    <property type="entry name" value="RNA-binding domain, RBD"/>
    <property type="match status" value="1"/>
</dbReference>
<keyword evidence="5 7" id="KW-0694">RNA-binding</keyword>
<dbReference type="PROSITE" id="PS50102">
    <property type="entry name" value="RRM"/>
    <property type="match status" value="1"/>
</dbReference>
<dbReference type="PANTHER" id="PTHR23236">
    <property type="entry name" value="EUKARYOTIC TRANSLATION INITIATION FACTOR 4B/4H"/>
    <property type="match status" value="1"/>
</dbReference>
<feature type="compositionally biased region" description="Basic and acidic residues" evidence="8">
    <location>
        <begin position="595"/>
        <end position="607"/>
    </location>
</feature>
<name>A0A5C3NGJ1_9AGAM</name>
<comment type="similarity">
    <text evidence="3">Belongs to the RRM RBM34 family.</text>
</comment>
<evidence type="ECO:0000256" key="1">
    <source>
        <dbReference type="ARBA" id="ARBA00002475"/>
    </source>
</evidence>
<dbReference type="OrthoDB" id="442677at2759"/>
<dbReference type="InterPro" id="IPR012677">
    <property type="entry name" value="Nucleotide-bd_a/b_plait_sf"/>
</dbReference>
<evidence type="ECO:0000313" key="10">
    <source>
        <dbReference type="EMBL" id="TFK52651.1"/>
    </source>
</evidence>
<feature type="compositionally biased region" description="Basic residues" evidence="8">
    <location>
        <begin position="66"/>
        <end position="75"/>
    </location>
</feature>
<evidence type="ECO:0000256" key="7">
    <source>
        <dbReference type="PROSITE-ProRule" id="PRU00176"/>
    </source>
</evidence>
<dbReference type="GO" id="GO:0019843">
    <property type="term" value="F:rRNA binding"/>
    <property type="evidence" value="ECO:0007669"/>
    <property type="project" value="TreeGrafter"/>
</dbReference>
<evidence type="ECO:0000256" key="3">
    <source>
        <dbReference type="ARBA" id="ARBA00007077"/>
    </source>
</evidence>
<feature type="domain" description="RRM" evidence="9">
    <location>
        <begin position="379"/>
        <end position="485"/>
    </location>
</feature>
<organism evidence="10 11">
    <name type="scientific">Heliocybe sulcata</name>
    <dbReference type="NCBI Taxonomy" id="5364"/>
    <lineage>
        <taxon>Eukaryota</taxon>
        <taxon>Fungi</taxon>
        <taxon>Dikarya</taxon>
        <taxon>Basidiomycota</taxon>
        <taxon>Agaricomycotina</taxon>
        <taxon>Agaricomycetes</taxon>
        <taxon>Gloeophyllales</taxon>
        <taxon>Gloeophyllaceae</taxon>
        <taxon>Heliocybe</taxon>
    </lineage>
</organism>
<comment type="function">
    <text evidence="1">Involved in pre-25S rRNA processing.</text>
</comment>
<dbReference type="SMART" id="SM00360">
    <property type="entry name" value="RRM"/>
    <property type="match status" value="1"/>
</dbReference>
<evidence type="ECO:0000256" key="4">
    <source>
        <dbReference type="ARBA" id="ARBA00015520"/>
    </source>
</evidence>
<keyword evidence="6" id="KW-0539">Nucleus</keyword>
<evidence type="ECO:0000256" key="6">
    <source>
        <dbReference type="ARBA" id="ARBA00023242"/>
    </source>
</evidence>
<evidence type="ECO:0000259" key="9">
    <source>
        <dbReference type="PROSITE" id="PS50102"/>
    </source>
</evidence>
<evidence type="ECO:0000256" key="5">
    <source>
        <dbReference type="ARBA" id="ARBA00022884"/>
    </source>
</evidence>
<reference evidence="10 11" key="1">
    <citation type="journal article" date="2019" name="Nat. Ecol. Evol.">
        <title>Megaphylogeny resolves global patterns of mushroom evolution.</title>
        <authorList>
            <person name="Varga T."/>
            <person name="Krizsan K."/>
            <person name="Foldi C."/>
            <person name="Dima B."/>
            <person name="Sanchez-Garcia M."/>
            <person name="Sanchez-Ramirez S."/>
            <person name="Szollosi G.J."/>
            <person name="Szarkandi J.G."/>
            <person name="Papp V."/>
            <person name="Albert L."/>
            <person name="Andreopoulos W."/>
            <person name="Angelini C."/>
            <person name="Antonin V."/>
            <person name="Barry K.W."/>
            <person name="Bougher N.L."/>
            <person name="Buchanan P."/>
            <person name="Buyck B."/>
            <person name="Bense V."/>
            <person name="Catcheside P."/>
            <person name="Chovatia M."/>
            <person name="Cooper J."/>
            <person name="Damon W."/>
            <person name="Desjardin D."/>
            <person name="Finy P."/>
            <person name="Geml J."/>
            <person name="Haridas S."/>
            <person name="Hughes K."/>
            <person name="Justo A."/>
            <person name="Karasinski D."/>
            <person name="Kautmanova I."/>
            <person name="Kiss B."/>
            <person name="Kocsube S."/>
            <person name="Kotiranta H."/>
            <person name="LaButti K.M."/>
            <person name="Lechner B.E."/>
            <person name="Liimatainen K."/>
            <person name="Lipzen A."/>
            <person name="Lukacs Z."/>
            <person name="Mihaltcheva S."/>
            <person name="Morgado L.N."/>
            <person name="Niskanen T."/>
            <person name="Noordeloos M.E."/>
            <person name="Ohm R.A."/>
            <person name="Ortiz-Santana B."/>
            <person name="Ovrebo C."/>
            <person name="Racz N."/>
            <person name="Riley R."/>
            <person name="Savchenko A."/>
            <person name="Shiryaev A."/>
            <person name="Soop K."/>
            <person name="Spirin V."/>
            <person name="Szebenyi C."/>
            <person name="Tomsovsky M."/>
            <person name="Tulloss R.E."/>
            <person name="Uehling J."/>
            <person name="Grigoriev I.V."/>
            <person name="Vagvolgyi C."/>
            <person name="Papp T."/>
            <person name="Martin F.M."/>
            <person name="Miettinen O."/>
            <person name="Hibbett D.S."/>
            <person name="Nagy L.G."/>
        </authorList>
    </citation>
    <scope>NUCLEOTIDE SEQUENCE [LARGE SCALE GENOMIC DNA]</scope>
    <source>
        <strain evidence="10 11">OMC1185</strain>
    </source>
</reference>